<name>A0A4U0ZAP3_9ALTE</name>
<protein>
    <submittedName>
        <fullName evidence="2">NAD-dependent epimerase/dehydratase family protein</fullName>
    </submittedName>
</protein>
<dbReference type="GO" id="GO:0004029">
    <property type="term" value="F:aldehyde dehydrogenase (NAD+) activity"/>
    <property type="evidence" value="ECO:0007669"/>
    <property type="project" value="TreeGrafter"/>
</dbReference>
<dbReference type="GO" id="GO:0005737">
    <property type="term" value="C:cytoplasm"/>
    <property type="evidence" value="ECO:0007669"/>
    <property type="project" value="TreeGrafter"/>
</dbReference>
<feature type="domain" description="NAD-dependent epimerase/dehydratase" evidence="1">
    <location>
        <begin position="78"/>
        <end position="184"/>
    </location>
</feature>
<dbReference type="Proteomes" id="UP000305471">
    <property type="component" value="Unassembled WGS sequence"/>
</dbReference>
<dbReference type="PANTHER" id="PTHR48079">
    <property type="entry name" value="PROTEIN YEEZ"/>
    <property type="match status" value="1"/>
</dbReference>
<dbReference type="AlphaFoldDB" id="A0A4U0ZAP3"/>
<reference evidence="2 3" key="1">
    <citation type="submission" date="2019-04" db="EMBL/GenBank/DDBJ databases">
        <title>Alteromonas portus sp. nov., an alginate lyase-excreting marine bacterium.</title>
        <authorList>
            <person name="Huang H."/>
            <person name="Mo K."/>
            <person name="Bao S."/>
        </authorList>
    </citation>
    <scope>NUCLEOTIDE SEQUENCE [LARGE SCALE GENOMIC DNA]</scope>
    <source>
        <strain evidence="2 3">HB161718</strain>
    </source>
</reference>
<accession>A0A4U0ZAP3</accession>
<dbReference type="RefSeq" id="WP_136783753.1">
    <property type="nucleotide sequence ID" value="NZ_SWCO01000012.1"/>
</dbReference>
<dbReference type="Pfam" id="PF01370">
    <property type="entry name" value="Epimerase"/>
    <property type="match status" value="1"/>
</dbReference>
<comment type="caution">
    <text evidence="2">The sequence shown here is derived from an EMBL/GenBank/DDBJ whole genome shotgun (WGS) entry which is preliminary data.</text>
</comment>
<proteinExistence type="predicted"/>
<dbReference type="InterPro" id="IPR051783">
    <property type="entry name" value="NAD(P)-dependent_oxidoreduct"/>
</dbReference>
<sequence length="270" mass="29089">MTQKVVISGYGWLAGYIGKALTGKVSIVGTTRSQQKRLALKEQGITAIEYALGDDTSALCNHLPNATLLLNIPPGRRNTDLASFTDNMLQLVDAAISANVAHIVFISTTSVYGDATNEVVTEVSTTQPQTASAKAHVTIEDYLLSKRGQVDISIVRLAGLVGPDRHPARSLSGRQLDAGNKRINLVHVHDIVPALTTIICNTPLNDTIHLCSLSHPKRGIYYVDAAKAMNIDAPHFSDTEAPPVGKVIDASKSWARLNITPLYGDPNRMF</sequence>
<dbReference type="InterPro" id="IPR001509">
    <property type="entry name" value="Epimerase_deHydtase"/>
</dbReference>
<gene>
    <name evidence="2" type="ORF">E5672_18945</name>
</gene>
<dbReference type="EMBL" id="SWCO01000012">
    <property type="protein sequence ID" value="TKB00745.1"/>
    <property type="molecule type" value="Genomic_DNA"/>
</dbReference>
<dbReference type="PANTHER" id="PTHR48079:SF6">
    <property type="entry name" value="NAD(P)-BINDING DOMAIN-CONTAINING PROTEIN-RELATED"/>
    <property type="match status" value="1"/>
</dbReference>
<dbReference type="OrthoDB" id="751203at2"/>
<evidence type="ECO:0000313" key="2">
    <source>
        <dbReference type="EMBL" id="TKB00745.1"/>
    </source>
</evidence>
<evidence type="ECO:0000313" key="3">
    <source>
        <dbReference type="Proteomes" id="UP000305471"/>
    </source>
</evidence>
<dbReference type="Gene3D" id="3.40.50.720">
    <property type="entry name" value="NAD(P)-binding Rossmann-like Domain"/>
    <property type="match status" value="1"/>
</dbReference>
<organism evidence="2 3">
    <name type="scientific">Alteromonas portus</name>
    <dbReference type="NCBI Taxonomy" id="2565549"/>
    <lineage>
        <taxon>Bacteria</taxon>
        <taxon>Pseudomonadati</taxon>
        <taxon>Pseudomonadota</taxon>
        <taxon>Gammaproteobacteria</taxon>
        <taxon>Alteromonadales</taxon>
        <taxon>Alteromonadaceae</taxon>
        <taxon>Alteromonas/Salinimonas group</taxon>
        <taxon>Alteromonas</taxon>
    </lineage>
</organism>
<evidence type="ECO:0000259" key="1">
    <source>
        <dbReference type="Pfam" id="PF01370"/>
    </source>
</evidence>
<dbReference type="InterPro" id="IPR036291">
    <property type="entry name" value="NAD(P)-bd_dom_sf"/>
</dbReference>
<dbReference type="SUPFAM" id="SSF51735">
    <property type="entry name" value="NAD(P)-binding Rossmann-fold domains"/>
    <property type="match status" value="1"/>
</dbReference>
<keyword evidence="3" id="KW-1185">Reference proteome</keyword>